<sequence length="114" mass="12772">MCNALTTCLLCVSACHLTKKEIYRQICKHPWVLSEIKTLLLKPCSAEYILRSLGEPVPPCLQCSTMANGCTIIYKGSTTFYNLLFHHNTLGGMLVLDICFDFSFPASQYIFGLN</sequence>
<dbReference type="AlphaFoldDB" id="A0A6B0UKP1"/>
<name>A0A6B0UKP1_IXORI</name>
<reference evidence="1" key="1">
    <citation type="submission" date="2019-12" db="EMBL/GenBank/DDBJ databases">
        <title>An insight into the sialome of adult female Ixodes ricinus ticks feeding for 6 days.</title>
        <authorList>
            <person name="Perner J."/>
            <person name="Ribeiro J.M.C."/>
        </authorList>
    </citation>
    <scope>NUCLEOTIDE SEQUENCE</scope>
    <source>
        <strain evidence="1">Semi-engorged</strain>
        <tissue evidence="1">Salivary glands</tissue>
    </source>
</reference>
<organism evidence="1">
    <name type="scientific">Ixodes ricinus</name>
    <name type="common">Common tick</name>
    <name type="synonym">Acarus ricinus</name>
    <dbReference type="NCBI Taxonomy" id="34613"/>
    <lineage>
        <taxon>Eukaryota</taxon>
        <taxon>Metazoa</taxon>
        <taxon>Ecdysozoa</taxon>
        <taxon>Arthropoda</taxon>
        <taxon>Chelicerata</taxon>
        <taxon>Arachnida</taxon>
        <taxon>Acari</taxon>
        <taxon>Parasitiformes</taxon>
        <taxon>Ixodida</taxon>
        <taxon>Ixodoidea</taxon>
        <taxon>Ixodidae</taxon>
        <taxon>Ixodinae</taxon>
        <taxon>Ixodes</taxon>
    </lineage>
</organism>
<protein>
    <submittedName>
        <fullName evidence="1">Putative secreted protein</fullName>
    </submittedName>
</protein>
<proteinExistence type="predicted"/>
<accession>A0A6B0UKP1</accession>
<evidence type="ECO:0000313" key="1">
    <source>
        <dbReference type="EMBL" id="MXU90327.1"/>
    </source>
</evidence>
<dbReference type="EMBL" id="GIFC01008244">
    <property type="protein sequence ID" value="MXU90327.1"/>
    <property type="molecule type" value="Transcribed_RNA"/>
</dbReference>